<dbReference type="EMBL" id="MCGR01000009">
    <property type="protein sequence ID" value="ORY88614.1"/>
    <property type="molecule type" value="Genomic_DNA"/>
</dbReference>
<dbReference type="AlphaFoldDB" id="A0A1Y2FX95"/>
<comment type="caution">
    <text evidence="3">The sequence shown here is derived from an EMBL/GenBank/DDBJ whole genome shotgun (WGS) entry which is preliminary data.</text>
</comment>
<feature type="region of interest" description="Disordered" evidence="1">
    <location>
        <begin position="361"/>
        <end position="399"/>
    </location>
</feature>
<dbReference type="InterPro" id="IPR001810">
    <property type="entry name" value="F-box_dom"/>
</dbReference>
<accession>A0A1Y2FX95</accession>
<dbReference type="STRING" id="106004.A0A1Y2FX95"/>
<feature type="compositionally biased region" description="Basic and acidic residues" evidence="1">
    <location>
        <begin position="76"/>
        <end position="90"/>
    </location>
</feature>
<reference evidence="3 4" key="1">
    <citation type="submission" date="2016-07" db="EMBL/GenBank/DDBJ databases">
        <title>Pervasive Adenine N6-methylation of Active Genes in Fungi.</title>
        <authorList>
            <consortium name="DOE Joint Genome Institute"/>
            <person name="Mondo S.J."/>
            <person name="Dannebaum R.O."/>
            <person name="Kuo R.C."/>
            <person name="Labutti K."/>
            <person name="Haridas S."/>
            <person name="Kuo A."/>
            <person name="Salamov A."/>
            <person name="Ahrendt S.R."/>
            <person name="Lipzen A."/>
            <person name="Sullivan W."/>
            <person name="Andreopoulos W.B."/>
            <person name="Clum A."/>
            <person name="Lindquist E."/>
            <person name="Daum C."/>
            <person name="Ramamoorthy G.K."/>
            <person name="Gryganskyi A."/>
            <person name="Culley D."/>
            <person name="Magnuson J.K."/>
            <person name="James T.Y."/>
            <person name="O'Malley M.A."/>
            <person name="Stajich J.E."/>
            <person name="Spatafora J.W."/>
            <person name="Visel A."/>
            <person name="Grigoriev I.V."/>
        </authorList>
    </citation>
    <scope>NUCLEOTIDE SEQUENCE [LARGE SCALE GENOMIC DNA]</scope>
    <source>
        <strain evidence="3 4">62-1032</strain>
    </source>
</reference>
<organism evidence="3 4">
    <name type="scientific">Leucosporidium creatinivorum</name>
    <dbReference type="NCBI Taxonomy" id="106004"/>
    <lineage>
        <taxon>Eukaryota</taxon>
        <taxon>Fungi</taxon>
        <taxon>Dikarya</taxon>
        <taxon>Basidiomycota</taxon>
        <taxon>Pucciniomycotina</taxon>
        <taxon>Microbotryomycetes</taxon>
        <taxon>Leucosporidiales</taxon>
        <taxon>Leucosporidium</taxon>
    </lineage>
</organism>
<proteinExistence type="predicted"/>
<feature type="compositionally biased region" description="Basic residues" evidence="1">
    <location>
        <begin position="91"/>
        <end position="105"/>
    </location>
</feature>
<feature type="compositionally biased region" description="Basic and acidic residues" evidence="1">
    <location>
        <begin position="43"/>
        <end position="58"/>
    </location>
</feature>
<evidence type="ECO:0000259" key="2">
    <source>
        <dbReference type="PROSITE" id="PS50181"/>
    </source>
</evidence>
<name>A0A1Y2FX95_9BASI</name>
<evidence type="ECO:0000256" key="1">
    <source>
        <dbReference type="SAM" id="MobiDB-lite"/>
    </source>
</evidence>
<keyword evidence="4" id="KW-1185">Reference proteome</keyword>
<sequence length="399" mass="44674">MPPRRRTTKVDYREVSWDQSEPESSASDAEEERAVTSKGSAAVEKEVVAAAVEQERPKIKSNNRAPAGPTKRKGKQKAEEKAKDAKEPAPKRARTSKPTGPKKLRGNVGRLEYLKNMPLDILGEICSQAGLDDLLHLSRVDRNFRRVLMTKQSRHLWSSARENSGLPVLTATDCSEPELASLLYDKICMDCGRDRASLIDYYLRKRWCKDCKDKNFLDARAIHNAFFKSGGYFSPQTLRCTPSHPVSSAFNTGVITEHYSWTDVRLINGRLRDLNQPCQCQGRKHIHGGCNCSAGTPFNQAVSGYLAMAAARRVDGAALTKMGARYRGRACLNHHRGKTAALAGHHRPSHRSWLRRAGLPLPRNQSSQAGESDDAFDRPDLVQHLRRHHRGRREVSQPP</sequence>
<feature type="domain" description="F-box" evidence="2">
    <location>
        <begin position="111"/>
        <end position="160"/>
    </location>
</feature>
<dbReference type="Proteomes" id="UP000193467">
    <property type="component" value="Unassembled WGS sequence"/>
</dbReference>
<evidence type="ECO:0000313" key="3">
    <source>
        <dbReference type="EMBL" id="ORY88614.1"/>
    </source>
</evidence>
<protein>
    <recommendedName>
        <fullName evidence="2">F-box domain-containing protein</fullName>
    </recommendedName>
</protein>
<evidence type="ECO:0000313" key="4">
    <source>
        <dbReference type="Proteomes" id="UP000193467"/>
    </source>
</evidence>
<dbReference type="PROSITE" id="PS50181">
    <property type="entry name" value="FBOX"/>
    <property type="match status" value="1"/>
</dbReference>
<feature type="region of interest" description="Disordered" evidence="1">
    <location>
        <begin position="1"/>
        <end position="107"/>
    </location>
</feature>
<dbReference type="OrthoDB" id="2751682at2759"/>
<dbReference type="InParanoid" id="A0A1Y2FX95"/>
<gene>
    <name evidence="3" type="ORF">BCR35DRAFT_219082</name>
</gene>